<sequence>MIAVLYISISLFPVVVNRVDANYVRIPRAFFMVALLLF</sequence>
<name>A0A382EBX7_9ZZZZ</name>
<evidence type="ECO:0000313" key="1">
    <source>
        <dbReference type="EMBL" id="SVB48005.1"/>
    </source>
</evidence>
<organism evidence="1">
    <name type="scientific">marine metagenome</name>
    <dbReference type="NCBI Taxonomy" id="408172"/>
    <lineage>
        <taxon>unclassified sequences</taxon>
        <taxon>metagenomes</taxon>
        <taxon>ecological metagenomes</taxon>
    </lineage>
</organism>
<reference evidence="1" key="1">
    <citation type="submission" date="2018-05" db="EMBL/GenBank/DDBJ databases">
        <authorList>
            <person name="Lanie J.A."/>
            <person name="Ng W.-L."/>
            <person name="Kazmierczak K.M."/>
            <person name="Andrzejewski T.M."/>
            <person name="Davidsen T.M."/>
            <person name="Wayne K.J."/>
            <person name="Tettelin H."/>
            <person name="Glass J.I."/>
            <person name="Rusch D."/>
            <person name="Podicherti R."/>
            <person name="Tsui H.-C.T."/>
            <person name="Winkler M.E."/>
        </authorList>
    </citation>
    <scope>NUCLEOTIDE SEQUENCE</scope>
</reference>
<protein>
    <submittedName>
        <fullName evidence="1">Uncharacterized protein</fullName>
    </submittedName>
</protein>
<proteinExistence type="predicted"/>
<accession>A0A382EBX7</accession>
<dbReference type="EMBL" id="UINC01043656">
    <property type="protein sequence ID" value="SVB48005.1"/>
    <property type="molecule type" value="Genomic_DNA"/>
</dbReference>
<gene>
    <name evidence="1" type="ORF">METZ01_LOCUS200859</name>
</gene>
<dbReference type="AlphaFoldDB" id="A0A382EBX7"/>